<dbReference type="SMART" id="SM00267">
    <property type="entry name" value="GGDEF"/>
    <property type="match status" value="1"/>
</dbReference>
<dbReference type="PANTHER" id="PTHR45138:SF9">
    <property type="entry name" value="DIGUANYLATE CYCLASE DGCM-RELATED"/>
    <property type="match status" value="1"/>
</dbReference>
<dbReference type="PROSITE" id="PS50887">
    <property type="entry name" value="GGDEF"/>
    <property type="match status" value="1"/>
</dbReference>
<organism evidence="7 8">
    <name type="scientific">Marinobacter halodurans</name>
    <dbReference type="NCBI Taxonomy" id="2528979"/>
    <lineage>
        <taxon>Bacteria</taxon>
        <taxon>Pseudomonadati</taxon>
        <taxon>Pseudomonadota</taxon>
        <taxon>Gammaproteobacteria</taxon>
        <taxon>Pseudomonadales</taxon>
        <taxon>Marinobacteraceae</taxon>
        <taxon>Marinobacter</taxon>
    </lineage>
</organism>
<feature type="domain" description="GGDEF" evidence="6">
    <location>
        <begin position="558"/>
        <end position="685"/>
    </location>
</feature>
<dbReference type="InterPro" id="IPR050469">
    <property type="entry name" value="Diguanylate_Cyclase"/>
</dbReference>
<dbReference type="Pfam" id="PF00672">
    <property type="entry name" value="HAMP"/>
    <property type="match status" value="1"/>
</dbReference>
<accession>A0ABY1ZMJ3</accession>
<keyword evidence="4" id="KW-0812">Transmembrane</keyword>
<dbReference type="Proteomes" id="UP000313645">
    <property type="component" value="Unassembled WGS sequence"/>
</dbReference>
<dbReference type="InterPro" id="IPR043128">
    <property type="entry name" value="Rev_trsase/Diguanyl_cyclase"/>
</dbReference>
<dbReference type="PROSITE" id="PS50885">
    <property type="entry name" value="HAMP"/>
    <property type="match status" value="1"/>
</dbReference>
<keyword evidence="4" id="KW-1133">Transmembrane helix</keyword>
<reference evidence="7 8" key="1">
    <citation type="submission" date="2019-02" db="EMBL/GenBank/DDBJ databases">
        <title>Marinobacter halodurans sp. nov., a marine bacterium isolated from sea tidal flat.</title>
        <authorList>
            <person name="Yoo Y."/>
            <person name="Lee D.W."/>
            <person name="Kim B.S."/>
            <person name="Kim J.-J."/>
        </authorList>
    </citation>
    <scope>NUCLEOTIDE SEQUENCE [LARGE SCALE GENOMIC DNA]</scope>
    <source>
        <strain evidence="7 8">YJ-S3-2</strain>
    </source>
</reference>
<dbReference type="InterPro" id="IPR000160">
    <property type="entry name" value="GGDEF_dom"/>
</dbReference>
<keyword evidence="8" id="KW-1185">Reference proteome</keyword>
<evidence type="ECO:0000256" key="4">
    <source>
        <dbReference type="SAM" id="Phobius"/>
    </source>
</evidence>
<feature type="domain" description="HAMP" evidence="5">
    <location>
        <begin position="445"/>
        <end position="497"/>
    </location>
</feature>
<evidence type="ECO:0000259" key="5">
    <source>
        <dbReference type="PROSITE" id="PS50885"/>
    </source>
</evidence>
<dbReference type="RefSeq" id="WP_131482022.1">
    <property type="nucleotide sequence ID" value="NZ_SJDL01000016.1"/>
</dbReference>
<evidence type="ECO:0000313" key="8">
    <source>
        <dbReference type="Proteomes" id="UP000313645"/>
    </source>
</evidence>
<dbReference type="SUPFAM" id="SSF158472">
    <property type="entry name" value="HAMP domain-like"/>
    <property type="match status" value="1"/>
</dbReference>
<dbReference type="EC" id="2.7.7.65" evidence="1"/>
<keyword evidence="3" id="KW-0175">Coiled coil</keyword>
<keyword evidence="4" id="KW-0472">Membrane</keyword>
<feature type="coiled-coil region" evidence="3">
    <location>
        <begin position="503"/>
        <end position="530"/>
    </location>
</feature>
<sequence length="685" mass="76625">MHFSRFSLKVVILSILPLGLFATALLVIQLHEASQLTESATRISDVKIQEIYRSHVRNQARSIAGQVRLRLESIRNELNILRGSAQLLIDRPSLAGLGAKVNQVDFFHNHLIYNDKQHWANLAQSDDDISMSVWGYLLGSDGRMNEATRRHVALVSGIKPLLFSIGHYGMPKGWLYVVGPKTTPVMTMTPWAQMPAIFDKEYPGHNTHNWWDMFFPGIVEGWTSWLPKLPDPESQVTLTPLYKDAGGTGLMVTFFAPLWNADRTANAGAAAVDYPLNNLVNLVKKGQISHQGFSFIMDSSGGNILGLKPEWAKTLGLSEKKRTDSGVTQSYFKLSDSKNDKLRQVAGELEGDDLPLHTFTDAQGQPYLLAFKKITAFNRWNGHGPGINRDTLYLGTTVPLTEVKEVRDAIKTEISTISERSQHFMVLSALGVALLVAGLATLFAWRQTRQIRLLNECVDAVRNKDFTGQVEVAAKDDLGDLARAFNKMVMELNESHQQASHYSRALEDKVRERTRELEEKNAALEQLSVTDALTGLYNRHKLDQVLIYEQNRFQRYGHIFSVILLDIDHFKLVNDLHGHSIGDDVLKQVADILAWNTRQTDSVGRWGGEEFLIVCTDTDLDGAATLSNLLRQRIASHDFPHLEGITASFGVTEYRAGDNESLVVSRADDALYQAKHAGRNKVFGL</sequence>
<dbReference type="PANTHER" id="PTHR45138">
    <property type="entry name" value="REGULATORY COMPONENTS OF SENSORY TRANSDUCTION SYSTEM"/>
    <property type="match status" value="1"/>
</dbReference>
<feature type="transmembrane region" description="Helical" evidence="4">
    <location>
        <begin position="424"/>
        <end position="445"/>
    </location>
</feature>
<gene>
    <name evidence="7" type="ORF">EZI54_11445</name>
</gene>
<dbReference type="NCBIfam" id="TIGR00254">
    <property type="entry name" value="GGDEF"/>
    <property type="match status" value="1"/>
</dbReference>
<proteinExistence type="predicted"/>
<evidence type="ECO:0000256" key="3">
    <source>
        <dbReference type="SAM" id="Coils"/>
    </source>
</evidence>
<evidence type="ECO:0000256" key="1">
    <source>
        <dbReference type="ARBA" id="ARBA00012528"/>
    </source>
</evidence>
<dbReference type="Gene3D" id="3.30.450.20">
    <property type="entry name" value="PAS domain"/>
    <property type="match status" value="2"/>
</dbReference>
<dbReference type="InterPro" id="IPR029787">
    <property type="entry name" value="Nucleotide_cyclase"/>
</dbReference>
<evidence type="ECO:0000313" key="7">
    <source>
        <dbReference type="EMBL" id="TBW55435.1"/>
    </source>
</evidence>
<comment type="caution">
    <text evidence="7">The sequence shown here is derived from an EMBL/GenBank/DDBJ whole genome shotgun (WGS) entry which is preliminary data.</text>
</comment>
<comment type="catalytic activity">
    <reaction evidence="2">
        <text>2 GTP = 3',3'-c-di-GMP + 2 diphosphate</text>
        <dbReference type="Rhea" id="RHEA:24898"/>
        <dbReference type="ChEBI" id="CHEBI:33019"/>
        <dbReference type="ChEBI" id="CHEBI:37565"/>
        <dbReference type="ChEBI" id="CHEBI:58805"/>
        <dbReference type="EC" id="2.7.7.65"/>
    </reaction>
</comment>
<dbReference type="SUPFAM" id="SSF55073">
    <property type="entry name" value="Nucleotide cyclase"/>
    <property type="match status" value="1"/>
</dbReference>
<evidence type="ECO:0000259" key="6">
    <source>
        <dbReference type="PROSITE" id="PS50887"/>
    </source>
</evidence>
<evidence type="ECO:0000256" key="2">
    <source>
        <dbReference type="ARBA" id="ARBA00034247"/>
    </source>
</evidence>
<protein>
    <recommendedName>
        <fullName evidence="1">diguanylate cyclase</fullName>
        <ecNumber evidence="1">2.7.7.65</ecNumber>
    </recommendedName>
</protein>
<dbReference type="CDD" id="cd01949">
    <property type="entry name" value="GGDEF"/>
    <property type="match status" value="1"/>
</dbReference>
<dbReference type="SMART" id="SM00304">
    <property type="entry name" value="HAMP"/>
    <property type="match status" value="1"/>
</dbReference>
<dbReference type="Gene3D" id="3.30.70.270">
    <property type="match status" value="1"/>
</dbReference>
<dbReference type="CDD" id="cd06225">
    <property type="entry name" value="HAMP"/>
    <property type="match status" value="1"/>
</dbReference>
<dbReference type="InterPro" id="IPR003660">
    <property type="entry name" value="HAMP_dom"/>
</dbReference>
<dbReference type="EMBL" id="SJDL01000016">
    <property type="protein sequence ID" value="TBW55435.1"/>
    <property type="molecule type" value="Genomic_DNA"/>
</dbReference>
<dbReference type="Pfam" id="PF00990">
    <property type="entry name" value="GGDEF"/>
    <property type="match status" value="1"/>
</dbReference>
<dbReference type="Gene3D" id="6.10.340.10">
    <property type="match status" value="1"/>
</dbReference>
<name>A0ABY1ZMJ3_9GAMM</name>